<dbReference type="GO" id="GO:0030497">
    <property type="term" value="P:fatty acid elongation"/>
    <property type="evidence" value="ECO:0007669"/>
    <property type="project" value="TreeGrafter"/>
</dbReference>
<feature type="transmembrane region" description="Helical" evidence="14">
    <location>
        <begin position="147"/>
        <end position="168"/>
    </location>
</feature>
<dbReference type="OrthoDB" id="46988at2759"/>
<evidence type="ECO:0000256" key="6">
    <source>
        <dbReference type="ARBA" id="ARBA00022692"/>
    </source>
</evidence>
<name>A0A8H2VKE1_9SACH</name>
<reference evidence="15 16" key="1">
    <citation type="submission" date="2020-05" db="EMBL/GenBank/DDBJ databases">
        <authorList>
            <person name="Casaregola S."/>
            <person name="Devillers H."/>
            <person name="Grondin C."/>
        </authorList>
    </citation>
    <scope>NUCLEOTIDE SEQUENCE [LARGE SCALE GENOMIC DNA]</scope>
    <source>
        <strain evidence="15 16">CLIB 1767</strain>
    </source>
</reference>
<keyword evidence="9 14" id="KW-0443">Lipid metabolism</keyword>
<evidence type="ECO:0000256" key="8">
    <source>
        <dbReference type="ARBA" id="ARBA00022989"/>
    </source>
</evidence>
<gene>
    <name evidence="15" type="ORF">KABA2_12S03256</name>
</gene>
<evidence type="ECO:0000256" key="13">
    <source>
        <dbReference type="ARBA" id="ARBA00036671"/>
    </source>
</evidence>
<accession>A0A8H2VKE1</accession>
<evidence type="ECO:0000256" key="12">
    <source>
        <dbReference type="ARBA" id="ARBA00023239"/>
    </source>
</evidence>
<feature type="transmembrane region" description="Helical" evidence="14">
    <location>
        <begin position="49"/>
        <end position="67"/>
    </location>
</feature>
<comment type="catalytic activity">
    <reaction evidence="13 14">
        <text>a very-long-chain (3R)-3-hydroxyacyl-CoA = a very-long-chain (2E)-enoyl-CoA + H2O</text>
        <dbReference type="Rhea" id="RHEA:45812"/>
        <dbReference type="ChEBI" id="CHEBI:15377"/>
        <dbReference type="ChEBI" id="CHEBI:83728"/>
        <dbReference type="ChEBI" id="CHEBI:85440"/>
        <dbReference type="EC" id="4.2.1.134"/>
    </reaction>
</comment>
<evidence type="ECO:0000313" key="16">
    <source>
        <dbReference type="Proteomes" id="UP000644660"/>
    </source>
</evidence>
<evidence type="ECO:0000256" key="11">
    <source>
        <dbReference type="ARBA" id="ARBA00023160"/>
    </source>
</evidence>
<keyword evidence="7 14" id="KW-0276">Fatty acid metabolism</keyword>
<protein>
    <recommendedName>
        <fullName evidence="4 14">Very-long-chain (3R)-3-hydroxyacyl-CoA dehydratase</fullName>
        <ecNumber evidence="4 14">4.2.1.134</ecNumber>
    </recommendedName>
</protein>
<feature type="transmembrane region" description="Helical" evidence="14">
    <location>
        <begin position="180"/>
        <end position="200"/>
    </location>
</feature>
<proteinExistence type="inferred from homology"/>
<keyword evidence="16" id="KW-1185">Reference proteome</keyword>
<keyword evidence="6 14" id="KW-0812">Transmembrane</keyword>
<dbReference type="RefSeq" id="XP_041408804.1">
    <property type="nucleotide sequence ID" value="XM_041552870.1"/>
</dbReference>
<evidence type="ECO:0000256" key="10">
    <source>
        <dbReference type="ARBA" id="ARBA00023136"/>
    </source>
</evidence>
<comment type="pathway">
    <text evidence="2 14">Lipid metabolism; fatty acid biosynthesis.</text>
</comment>
<comment type="caution">
    <text evidence="14">Lacks conserved residue(s) required for the propagation of feature annotation.</text>
</comment>
<feature type="transmembrane region" description="Helical" evidence="14">
    <location>
        <begin position="12"/>
        <end position="37"/>
    </location>
</feature>
<evidence type="ECO:0000256" key="7">
    <source>
        <dbReference type="ARBA" id="ARBA00022832"/>
    </source>
</evidence>
<comment type="similarity">
    <text evidence="3 14">Belongs to the very long-chain fatty acids dehydratase HACD family.</text>
</comment>
<dbReference type="GO" id="GO:0030148">
    <property type="term" value="P:sphingolipid biosynthetic process"/>
    <property type="evidence" value="ECO:0007669"/>
    <property type="project" value="TreeGrafter"/>
</dbReference>
<dbReference type="GO" id="GO:0005789">
    <property type="term" value="C:endoplasmic reticulum membrane"/>
    <property type="evidence" value="ECO:0007669"/>
    <property type="project" value="UniProtKB-SubCell"/>
</dbReference>
<keyword evidence="5 14" id="KW-0444">Lipid biosynthesis</keyword>
<dbReference type="GeneID" id="64860067"/>
<dbReference type="GO" id="GO:0102158">
    <property type="term" value="F:very-long-chain (3R)-3-hydroxyacyl-CoA dehydratase activity"/>
    <property type="evidence" value="ECO:0007669"/>
    <property type="project" value="UniProtKB-EC"/>
</dbReference>
<keyword evidence="10 14" id="KW-0472">Membrane</keyword>
<sequence>MSKSKTANAFSPLALYNLVSAAGWAYILYTVIAWYPALGQPEFYYKTKNIVILIQCGAVIEILNSALGIVRSPIVTTAAQVLSRLLVVIGIFQLLPETPATGSLAYVTLLTAWSITEVVRYLFYFFTLSFKAGPPTILLLLRYNLFWVLYPTGVASELTLIYSSLPIAELKYSVYAKYGLIFSMLTYLPGLPMLFSHMVVQRRKVMKSLRDGKISQKKD</sequence>
<dbReference type="InterPro" id="IPR007482">
    <property type="entry name" value="Tyr_Pase-like_PTPLA"/>
</dbReference>
<evidence type="ECO:0000256" key="3">
    <source>
        <dbReference type="ARBA" id="ARBA00007811"/>
    </source>
</evidence>
<evidence type="ECO:0000256" key="1">
    <source>
        <dbReference type="ARBA" id="ARBA00004141"/>
    </source>
</evidence>
<evidence type="ECO:0000256" key="5">
    <source>
        <dbReference type="ARBA" id="ARBA00022516"/>
    </source>
</evidence>
<organism evidence="15 16">
    <name type="scientific">Maudiozyma barnettii</name>
    <dbReference type="NCBI Taxonomy" id="61262"/>
    <lineage>
        <taxon>Eukaryota</taxon>
        <taxon>Fungi</taxon>
        <taxon>Dikarya</taxon>
        <taxon>Ascomycota</taxon>
        <taxon>Saccharomycotina</taxon>
        <taxon>Saccharomycetes</taxon>
        <taxon>Saccharomycetales</taxon>
        <taxon>Saccharomycetaceae</taxon>
        <taxon>Maudiozyma</taxon>
    </lineage>
</organism>
<dbReference type="EMBL" id="CAEFZW010000012">
    <property type="protein sequence ID" value="CAB4256960.1"/>
    <property type="molecule type" value="Genomic_DNA"/>
</dbReference>
<keyword evidence="12 14" id="KW-0456">Lyase</keyword>
<dbReference type="UniPathway" id="UPA00094"/>
<dbReference type="Pfam" id="PF04387">
    <property type="entry name" value="PTPLA"/>
    <property type="match status" value="1"/>
</dbReference>
<keyword evidence="8 14" id="KW-1133">Transmembrane helix</keyword>
<comment type="caution">
    <text evidence="15">The sequence shown here is derived from an EMBL/GenBank/DDBJ whole genome shotgun (WGS) entry which is preliminary data.</text>
</comment>
<dbReference type="Proteomes" id="UP000644660">
    <property type="component" value="Unassembled WGS sequence"/>
</dbReference>
<evidence type="ECO:0000313" key="15">
    <source>
        <dbReference type="EMBL" id="CAB4256960.1"/>
    </source>
</evidence>
<comment type="function">
    <text evidence="14">Catalyzes the third of the four reactions of the long-chain fatty acids elongation cycle. This endoplasmic reticulum-bound enzymatic process, allows the addition of two carbons to the chain of long- and very long-chain fatty acids/VLCFAs per cycle. This enzyme catalyzes the dehydration of the 3-hydroxyacyl-CoA intermediate into trans-2,3-enoyl-CoA, within each cycle of fatty acid elongation. Thereby, it participates to the production of VLCFAs of different chain lengths that are involved in multiple biological processes as precursors of membrane lipids and lipid mediators.</text>
</comment>
<keyword evidence="11 14" id="KW-0275">Fatty acid biosynthesis</keyword>
<evidence type="ECO:0000256" key="9">
    <source>
        <dbReference type="ARBA" id="ARBA00023098"/>
    </source>
</evidence>
<keyword evidence="14" id="KW-0256">Endoplasmic reticulum</keyword>
<evidence type="ECO:0000256" key="2">
    <source>
        <dbReference type="ARBA" id="ARBA00005194"/>
    </source>
</evidence>
<dbReference type="EC" id="4.2.1.134" evidence="4 14"/>
<evidence type="ECO:0000256" key="4">
    <source>
        <dbReference type="ARBA" id="ARBA00013122"/>
    </source>
</evidence>
<dbReference type="PANTHER" id="PTHR11035">
    <property type="entry name" value="VERY-LONG-CHAIN (3R)-3-HYDROXYACYL-COA DEHYDRATASE"/>
    <property type="match status" value="1"/>
</dbReference>
<dbReference type="GO" id="GO:0042761">
    <property type="term" value="P:very long-chain fatty acid biosynthetic process"/>
    <property type="evidence" value="ECO:0007669"/>
    <property type="project" value="TreeGrafter"/>
</dbReference>
<evidence type="ECO:0000256" key="14">
    <source>
        <dbReference type="RuleBase" id="RU363109"/>
    </source>
</evidence>
<dbReference type="PANTHER" id="PTHR11035:SF3">
    <property type="entry name" value="VERY-LONG-CHAIN (3R)-3-HYDROXYACYL-COA DEHYDRATASE"/>
    <property type="match status" value="1"/>
</dbReference>
<comment type="subcellular location">
    <subcellularLocation>
        <location evidence="14">Endoplasmic reticulum membrane</location>
        <topology evidence="14">Multi-pass membrane protein</topology>
    </subcellularLocation>
    <subcellularLocation>
        <location evidence="1">Membrane</location>
        <topology evidence="1">Multi-pass membrane protein</topology>
    </subcellularLocation>
</comment>
<dbReference type="AlphaFoldDB" id="A0A8H2VKE1"/>